<dbReference type="Gene3D" id="3.10.180.10">
    <property type="entry name" value="2,3-Dihydroxybiphenyl 1,2-Dioxygenase, domain 1"/>
    <property type="match status" value="1"/>
</dbReference>
<gene>
    <name evidence="1" type="ORF">PsB1_2188</name>
</gene>
<keyword evidence="2" id="KW-1185">Reference proteome</keyword>
<reference evidence="1" key="1">
    <citation type="submission" date="2021-05" db="EMBL/GenBank/DDBJ databases">
        <authorList>
            <person name="Tanabe Y."/>
        </authorList>
    </citation>
    <scope>NUCLEOTIDE SEQUENCE</scope>
    <source>
        <strain evidence="1">BOTRYCO-1</strain>
    </source>
</reference>
<dbReference type="RefSeq" id="WP_420887917.1">
    <property type="nucleotide sequence ID" value="NZ_BPFZ01000017.1"/>
</dbReference>
<name>A0ABQ4PZD5_9PROT</name>
<dbReference type="Proteomes" id="UP001161064">
    <property type="component" value="Unassembled WGS sequence"/>
</dbReference>
<sequence length="57" mass="6406">MGFLSTADFESQYQWMEEMGVTFREAPSHASDGKGVVIEDCYGHGWDFLVSARTATR</sequence>
<dbReference type="EMBL" id="BPFZ01000017">
    <property type="protein sequence ID" value="GIU68034.1"/>
    <property type="molecule type" value="Genomic_DNA"/>
</dbReference>
<accession>A0ABQ4PZD5</accession>
<organism evidence="1 2">
    <name type="scientific">Candidatus Phycosocius spiralis</name>
    <dbReference type="NCBI Taxonomy" id="2815099"/>
    <lineage>
        <taxon>Bacteria</taxon>
        <taxon>Pseudomonadati</taxon>
        <taxon>Pseudomonadota</taxon>
        <taxon>Alphaproteobacteria</taxon>
        <taxon>Caulobacterales</taxon>
        <taxon>Caulobacterales incertae sedis</taxon>
        <taxon>Candidatus Phycosocius</taxon>
    </lineage>
</organism>
<proteinExistence type="predicted"/>
<evidence type="ECO:0000313" key="2">
    <source>
        <dbReference type="Proteomes" id="UP001161064"/>
    </source>
</evidence>
<dbReference type="SUPFAM" id="SSF54593">
    <property type="entry name" value="Glyoxalase/Bleomycin resistance protein/Dihydroxybiphenyl dioxygenase"/>
    <property type="match status" value="1"/>
</dbReference>
<evidence type="ECO:0000313" key="1">
    <source>
        <dbReference type="EMBL" id="GIU68034.1"/>
    </source>
</evidence>
<dbReference type="InterPro" id="IPR029068">
    <property type="entry name" value="Glyas_Bleomycin-R_OHBP_Dase"/>
</dbReference>
<reference evidence="1" key="2">
    <citation type="journal article" date="2023" name="ISME Commun">
        <title>Characterization of a bloom-associated alphaproteobacterial lineage, 'Candidatus Phycosocius': insights into freshwater algal-bacterial interactions.</title>
        <authorList>
            <person name="Tanabe Y."/>
            <person name="Yamaguchi H."/>
            <person name="Yoshida M."/>
            <person name="Kai A."/>
            <person name="Okazaki Y."/>
        </authorList>
    </citation>
    <scope>NUCLEOTIDE SEQUENCE</scope>
    <source>
        <strain evidence="1">BOTRYCO-1</strain>
    </source>
</reference>
<comment type="caution">
    <text evidence="1">The sequence shown here is derived from an EMBL/GenBank/DDBJ whole genome shotgun (WGS) entry which is preliminary data.</text>
</comment>
<protein>
    <recommendedName>
        <fullName evidence="3">VOC domain-containing protein</fullName>
    </recommendedName>
</protein>
<evidence type="ECO:0008006" key="3">
    <source>
        <dbReference type="Google" id="ProtNLM"/>
    </source>
</evidence>